<dbReference type="AlphaFoldDB" id="A0A399IJA7"/>
<proteinExistence type="predicted"/>
<keyword evidence="1 2" id="KW-0238">DNA-binding</keyword>
<evidence type="ECO:0000259" key="3">
    <source>
        <dbReference type="PROSITE" id="PS50977"/>
    </source>
</evidence>
<sequence>MGKTLLHRKDSIVITSIEIISELGVQGLTSKEIAKREKISEGTLFSHFKNMNEIISDVLKYHSELDASIVETVEAKNLSPTEAITLFASIYAENYENYPESSYLIDISGMLLQYEELTKQAEETINNRIAYFKSLIEKAQKCGEINSLIDSQILIDIVVGSFLMVVHRWRKSKYTFKFKQQIIITLKVFLDSFKGC</sequence>
<feature type="domain" description="HTH tetR-type" evidence="3">
    <location>
        <begin position="6"/>
        <end position="66"/>
    </location>
</feature>
<dbReference type="PANTHER" id="PTHR30328:SF54">
    <property type="entry name" value="HTH-TYPE TRANSCRIPTIONAL REPRESSOR SCO4008"/>
    <property type="match status" value="1"/>
</dbReference>
<protein>
    <submittedName>
        <fullName evidence="4">TetR/AcrR family transcriptional regulator</fullName>
    </submittedName>
</protein>
<dbReference type="InterPro" id="IPR050109">
    <property type="entry name" value="HTH-type_TetR-like_transc_reg"/>
</dbReference>
<dbReference type="InterPro" id="IPR036271">
    <property type="entry name" value="Tet_transcr_reg_TetR-rel_C_sf"/>
</dbReference>
<dbReference type="EMBL" id="QXDJ01000005">
    <property type="protein sequence ID" value="RII33050.1"/>
    <property type="molecule type" value="Genomic_DNA"/>
</dbReference>
<comment type="caution">
    <text evidence="4">The sequence shown here is derived from an EMBL/GenBank/DDBJ whole genome shotgun (WGS) entry which is preliminary data.</text>
</comment>
<accession>A0A399IJA7</accession>
<evidence type="ECO:0000256" key="1">
    <source>
        <dbReference type="ARBA" id="ARBA00023125"/>
    </source>
</evidence>
<organism evidence="4 5">
    <name type="scientific">Clostridium chromiireducens</name>
    <dbReference type="NCBI Taxonomy" id="225345"/>
    <lineage>
        <taxon>Bacteria</taxon>
        <taxon>Bacillati</taxon>
        <taxon>Bacillota</taxon>
        <taxon>Clostridia</taxon>
        <taxon>Eubacteriales</taxon>
        <taxon>Clostridiaceae</taxon>
        <taxon>Clostridium</taxon>
    </lineage>
</organism>
<dbReference type="RefSeq" id="WP_119367736.1">
    <property type="nucleotide sequence ID" value="NZ_QXDJ01000005.1"/>
</dbReference>
<dbReference type="Pfam" id="PF00440">
    <property type="entry name" value="TetR_N"/>
    <property type="match status" value="1"/>
</dbReference>
<dbReference type="PROSITE" id="PS50977">
    <property type="entry name" value="HTH_TETR_2"/>
    <property type="match status" value="1"/>
</dbReference>
<feature type="DNA-binding region" description="H-T-H motif" evidence="2">
    <location>
        <begin position="29"/>
        <end position="48"/>
    </location>
</feature>
<dbReference type="GO" id="GO:0003677">
    <property type="term" value="F:DNA binding"/>
    <property type="evidence" value="ECO:0007669"/>
    <property type="project" value="UniProtKB-UniRule"/>
</dbReference>
<dbReference type="InterPro" id="IPR001647">
    <property type="entry name" value="HTH_TetR"/>
</dbReference>
<evidence type="ECO:0000313" key="5">
    <source>
        <dbReference type="Proteomes" id="UP000265930"/>
    </source>
</evidence>
<dbReference type="GO" id="GO:0006355">
    <property type="term" value="P:regulation of DNA-templated transcription"/>
    <property type="evidence" value="ECO:0007669"/>
    <property type="project" value="UniProtKB-ARBA"/>
</dbReference>
<gene>
    <name evidence="4" type="ORF">D2A34_19660</name>
</gene>
<dbReference type="PANTHER" id="PTHR30328">
    <property type="entry name" value="TRANSCRIPTIONAL REPRESSOR"/>
    <property type="match status" value="1"/>
</dbReference>
<dbReference type="SUPFAM" id="SSF46689">
    <property type="entry name" value="Homeodomain-like"/>
    <property type="match status" value="1"/>
</dbReference>
<evidence type="ECO:0000256" key="2">
    <source>
        <dbReference type="PROSITE-ProRule" id="PRU00335"/>
    </source>
</evidence>
<evidence type="ECO:0000313" key="4">
    <source>
        <dbReference type="EMBL" id="RII33050.1"/>
    </source>
</evidence>
<reference evidence="4 5" key="1">
    <citation type="submission" date="2018-08" db="EMBL/GenBank/DDBJ databases">
        <title>Genome of Clostridium chromiireducens C1, DSM12136.</title>
        <authorList>
            <person name="Xing M."/>
            <person name="Wei Y."/>
            <person name="Ang E.L."/>
            <person name="Zhao H."/>
            <person name="Zhang Y."/>
        </authorList>
    </citation>
    <scope>NUCLEOTIDE SEQUENCE [LARGE SCALE GENOMIC DNA]</scope>
    <source>
        <strain evidence="4 5">C1</strain>
    </source>
</reference>
<dbReference type="InterPro" id="IPR009057">
    <property type="entry name" value="Homeodomain-like_sf"/>
</dbReference>
<dbReference type="Gene3D" id="1.10.357.10">
    <property type="entry name" value="Tetracycline Repressor, domain 2"/>
    <property type="match status" value="1"/>
</dbReference>
<dbReference type="SUPFAM" id="SSF48498">
    <property type="entry name" value="Tetracyclin repressor-like, C-terminal domain"/>
    <property type="match status" value="1"/>
</dbReference>
<dbReference type="Proteomes" id="UP000265930">
    <property type="component" value="Unassembled WGS sequence"/>
</dbReference>
<name>A0A399IJA7_9CLOT</name>